<evidence type="ECO:0000256" key="7">
    <source>
        <dbReference type="RuleBase" id="RU000492"/>
    </source>
</evidence>
<feature type="short sequence motif" description="Q motif" evidence="6">
    <location>
        <begin position="1"/>
        <end position="29"/>
    </location>
</feature>
<dbReference type="AlphaFoldDB" id="A0AAP2CGN1"/>
<evidence type="ECO:0000313" key="12">
    <source>
        <dbReference type="Proteomes" id="UP001319104"/>
    </source>
</evidence>
<protein>
    <submittedName>
        <fullName evidence="11">DEAD/DEAH box helicase</fullName>
    </submittedName>
</protein>
<proteinExistence type="inferred from homology"/>
<dbReference type="Pfam" id="PF00270">
    <property type="entry name" value="DEAD"/>
    <property type="match status" value="1"/>
</dbReference>
<evidence type="ECO:0000256" key="5">
    <source>
        <dbReference type="ARBA" id="ARBA00038437"/>
    </source>
</evidence>
<dbReference type="PROSITE" id="PS51195">
    <property type="entry name" value="Q_MOTIF"/>
    <property type="match status" value="1"/>
</dbReference>
<dbReference type="Proteomes" id="UP001319104">
    <property type="component" value="Unassembled WGS sequence"/>
</dbReference>
<gene>
    <name evidence="11" type="ORF">KI659_06960</name>
</gene>
<reference evidence="11 12" key="1">
    <citation type="submission" date="2021-05" db="EMBL/GenBank/DDBJ databases">
        <authorList>
            <person name="Zhang Z.D."/>
            <person name="Osman G."/>
        </authorList>
    </citation>
    <scope>NUCLEOTIDE SEQUENCE [LARGE SCALE GENOMIC DNA]</scope>
    <source>
        <strain evidence="11 12">KCTC 32217</strain>
    </source>
</reference>
<name>A0AAP2CGN1_9BACT</name>
<feature type="domain" description="Helicase ATP-binding" evidence="8">
    <location>
        <begin position="32"/>
        <end position="207"/>
    </location>
</feature>
<dbReference type="InterPro" id="IPR027417">
    <property type="entry name" value="P-loop_NTPase"/>
</dbReference>
<dbReference type="CDD" id="cd00268">
    <property type="entry name" value="DEADc"/>
    <property type="match status" value="1"/>
</dbReference>
<dbReference type="RefSeq" id="WP_213944632.1">
    <property type="nucleotide sequence ID" value="NZ_JAHCMY010000002.1"/>
</dbReference>
<evidence type="ECO:0000256" key="4">
    <source>
        <dbReference type="ARBA" id="ARBA00022840"/>
    </source>
</evidence>
<keyword evidence="3 7" id="KW-0347">Helicase</keyword>
<sequence length="377" mass="41446">MTFSSLGLSPQILEAIQKAQYENPYPIQQQAIPAILNGKDVLGLAPTGSGKTASYVLPILHKLQKRDSAQGRDIPVLVIVPTRELAAQVQEVVKTFSAHLPRKVKSMAVFGGVSINPQMMKLHGTDILVATPGRLLDLLSKKAIHLDQLDTLVLDEADKVLNLGFKLEVDEILSRLPKKRQNILFSATMDEAVEKLIDKLLHKPVKIEAEPETVSPDQITQTAYLVSQEKKGPLLRHLIATGDWKQVLVFASSKRTADNLAAKLSKHGIQAMAFHGDKSQGGRTEALKQFKAGALQVLVATDLAARGIDIKDLPYVVNYELPRSPKDYIHRIGRTGRAGAEGEAISLITEEDRHHFKVIQKKMGRMVELVDAENLGI</sequence>
<evidence type="ECO:0000259" key="8">
    <source>
        <dbReference type="PROSITE" id="PS51192"/>
    </source>
</evidence>
<comment type="caution">
    <text evidence="11">The sequence shown here is derived from an EMBL/GenBank/DDBJ whole genome shotgun (WGS) entry which is preliminary data.</text>
</comment>
<accession>A0AAP2CGN1</accession>
<dbReference type="GO" id="GO:0003676">
    <property type="term" value="F:nucleic acid binding"/>
    <property type="evidence" value="ECO:0007669"/>
    <property type="project" value="InterPro"/>
</dbReference>
<dbReference type="PROSITE" id="PS00039">
    <property type="entry name" value="DEAD_ATP_HELICASE"/>
    <property type="match status" value="1"/>
</dbReference>
<dbReference type="InterPro" id="IPR001650">
    <property type="entry name" value="Helicase_C-like"/>
</dbReference>
<keyword evidence="4 7" id="KW-0067">ATP-binding</keyword>
<dbReference type="InterPro" id="IPR044742">
    <property type="entry name" value="DEAD/DEAH_RhlB"/>
</dbReference>
<comment type="similarity">
    <text evidence="5 7">Belongs to the DEAD box helicase family.</text>
</comment>
<dbReference type="SMART" id="SM00487">
    <property type="entry name" value="DEXDc"/>
    <property type="match status" value="1"/>
</dbReference>
<dbReference type="Pfam" id="PF00271">
    <property type="entry name" value="Helicase_C"/>
    <property type="match status" value="1"/>
</dbReference>
<evidence type="ECO:0000256" key="3">
    <source>
        <dbReference type="ARBA" id="ARBA00022806"/>
    </source>
</evidence>
<dbReference type="GO" id="GO:0016787">
    <property type="term" value="F:hydrolase activity"/>
    <property type="evidence" value="ECO:0007669"/>
    <property type="project" value="UniProtKB-KW"/>
</dbReference>
<dbReference type="GO" id="GO:0003724">
    <property type="term" value="F:RNA helicase activity"/>
    <property type="evidence" value="ECO:0007669"/>
    <property type="project" value="InterPro"/>
</dbReference>
<dbReference type="InterPro" id="IPR050079">
    <property type="entry name" value="DEAD_box_RNA_helicase"/>
</dbReference>
<dbReference type="PROSITE" id="PS51194">
    <property type="entry name" value="HELICASE_CTER"/>
    <property type="match status" value="1"/>
</dbReference>
<feature type="domain" description="Helicase C-terminal" evidence="9">
    <location>
        <begin position="233"/>
        <end position="377"/>
    </location>
</feature>
<evidence type="ECO:0000313" key="11">
    <source>
        <dbReference type="EMBL" id="MBS9523757.1"/>
    </source>
</evidence>
<evidence type="ECO:0000259" key="10">
    <source>
        <dbReference type="PROSITE" id="PS51195"/>
    </source>
</evidence>
<feature type="domain" description="DEAD-box RNA helicase Q" evidence="10">
    <location>
        <begin position="1"/>
        <end position="29"/>
    </location>
</feature>
<evidence type="ECO:0000259" key="9">
    <source>
        <dbReference type="PROSITE" id="PS51194"/>
    </source>
</evidence>
<dbReference type="PROSITE" id="PS51192">
    <property type="entry name" value="HELICASE_ATP_BIND_1"/>
    <property type="match status" value="1"/>
</dbReference>
<dbReference type="PANTHER" id="PTHR47959:SF13">
    <property type="entry name" value="ATP-DEPENDENT RNA HELICASE RHLE"/>
    <property type="match status" value="1"/>
</dbReference>
<keyword evidence="2 7" id="KW-0378">Hydrolase</keyword>
<evidence type="ECO:0000256" key="1">
    <source>
        <dbReference type="ARBA" id="ARBA00022741"/>
    </source>
</evidence>
<dbReference type="InterPro" id="IPR011545">
    <property type="entry name" value="DEAD/DEAH_box_helicase_dom"/>
</dbReference>
<evidence type="ECO:0000256" key="6">
    <source>
        <dbReference type="PROSITE-ProRule" id="PRU00552"/>
    </source>
</evidence>
<dbReference type="SUPFAM" id="SSF52540">
    <property type="entry name" value="P-loop containing nucleoside triphosphate hydrolases"/>
    <property type="match status" value="1"/>
</dbReference>
<dbReference type="InterPro" id="IPR014001">
    <property type="entry name" value="Helicase_ATP-bd"/>
</dbReference>
<dbReference type="InterPro" id="IPR000629">
    <property type="entry name" value="RNA-helicase_DEAD-box_CS"/>
</dbReference>
<dbReference type="CDD" id="cd18787">
    <property type="entry name" value="SF2_C_DEAD"/>
    <property type="match status" value="1"/>
</dbReference>
<dbReference type="PANTHER" id="PTHR47959">
    <property type="entry name" value="ATP-DEPENDENT RNA HELICASE RHLE-RELATED"/>
    <property type="match status" value="1"/>
</dbReference>
<keyword evidence="1 7" id="KW-0547">Nucleotide-binding</keyword>
<dbReference type="GO" id="GO:0005524">
    <property type="term" value="F:ATP binding"/>
    <property type="evidence" value="ECO:0007669"/>
    <property type="project" value="UniProtKB-KW"/>
</dbReference>
<organism evidence="11 12">
    <name type="scientific">Litoribacter ruber</name>
    <dbReference type="NCBI Taxonomy" id="702568"/>
    <lineage>
        <taxon>Bacteria</taxon>
        <taxon>Pseudomonadati</taxon>
        <taxon>Bacteroidota</taxon>
        <taxon>Cytophagia</taxon>
        <taxon>Cytophagales</taxon>
        <taxon>Cyclobacteriaceae</taxon>
        <taxon>Litoribacter</taxon>
    </lineage>
</organism>
<dbReference type="Gene3D" id="3.40.50.300">
    <property type="entry name" value="P-loop containing nucleotide triphosphate hydrolases"/>
    <property type="match status" value="2"/>
</dbReference>
<dbReference type="SMART" id="SM00490">
    <property type="entry name" value="HELICc"/>
    <property type="match status" value="1"/>
</dbReference>
<dbReference type="InterPro" id="IPR014014">
    <property type="entry name" value="RNA_helicase_DEAD_Q_motif"/>
</dbReference>
<dbReference type="GO" id="GO:0005829">
    <property type="term" value="C:cytosol"/>
    <property type="evidence" value="ECO:0007669"/>
    <property type="project" value="TreeGrafter"/>
</dbReference>
<dbReference type="EMBL" id="JAHCMY010000002">
    <property type="protein sequence ID" value="MBS9523757.1"/>
    <property type="molecule type" value="Genomic_DNA"/>
</dbReference>
<evidence type="ECO:0000256" key="2">
    <source>
        <dbReference type="ARBA" id="ARBA00022801"/>
    </source>
</evidence>
<keyword evidence="12" id="KW-1185">Reference proteome</keyword>